<keyword evidence="2" id="KW-0732">Signal</keyword>
<dbReference type="Gene3D" id="1.20.120.20">
    <property type="entry name" value="Apolipoprotein"/>
    <property type="match status" value="1"/>
</dbReference>
<keyword evidence="4" id="KW-1185">Reference proteome</keyword>
<evidence type="ECO:0000256" key="2">
    <source>
        <dbReference type="SAM" id="SignalP"/>
    </source>
</evidence>
<sequence length="124" mass="13894">MKVSKFIFGLTAGIVGGLAVASLTAPQSGQQLRNTLKTNSTHLRERIADTRFEANNVKQSINEFTSVAKNNIPQIVNELKETLQRFQKEIEPSKQNLQQEISVLQQSIGEIEKNVSELKEKTQK</sequence>
<dbReference type="InterPro" id="IPR052928">
    <property type="entry name" value="Desiccation-related_membrane"/>
</dbReference>
<feature type="chain" id="PRO_5037401728" description="YtxH domain-containing protein" evidence="2">
    <location>
        <begin position="22"/>
        <end position="124"/>
    </location>
</feature>
<proteinExistence type="predicted"/>
<reference evidence="3" key="1">
    <citation type="journal article" date="2014" name="Int. J. Syst. Evol. Microbiol.">
        <title>Complete genome sequence of Corynebacterium casei LMG S-19264T (=DSM 44701T), isolated from a smear-ripened cheese.</title>
        <authorList>
            <consortium name="US DOE Joint Genome Institute (JGI-PGF)"/>
            <person name="Walter F."/>
            <person name="Albersmeier A."/>
            <person name="Kalinowski J."/>
            <person name="Ruckert C."/>
        </authorList>
    </citation>
    <scope>NUCLEOTIDE SEQUENCE</scope>
    <source>
        <strain evidence="3">CGMCC 1.15760</strain>
    </source>
</reference>
<evidence type="ECO:0008006" key="5">
    <source>
        <dbReference type="Google" id="ProtNLM"/>
    </source>
</evidence>
<evidence type="ECO:0000313" key="4">
    <source>
        <dbReference type="Proteomes" id="UP000616608"/>
    </source>
</evidence>
<feature type="coiled-coil region" evidence="1">
    <location>
        <begin position="76"/>
        <end position="121"/>
    </location>
</feature>
<accession>A0A917LGS8</accession>
<reference evidence="3" key="2">
    <citation type="submission" date="2020-09" db="EMBL/GenBank/DDBJ databases">
        <authorList>
            <person name="Sun Q."/>
            <person name="Zhou Y."/>
        </authorList>
    </citation>
    <scope>NUCLEOTIDE SEQUENCE</scope>
    <source>
        <strain evidence="3">CGMCC 1.15760</strain>
    </source>
</reference>
<dbReference type="RefSeq" id="WP_188614643.1">
    <property type="nucleotide sequence ID" value="NZ_BMJT01000005.1"/>
</dbReference>
<dbReference type="Proteomes" id="UP000616608">
    <property type="component" value="Unassembled WGS sequence"/>
</dbReference>
<dbReference type="PANTHER" id="PTHR35792">
    <property type="entry name" value="GENERAL STRESS PROTEIN"/>
    <property type="match status" value="1"/>
</dbReference>
<evidence type="ECO:0000256" key="1">
    <source>
        <dbReference type="SAM" id="Coils"/>
    </source>
</evidence>
<protein>
    <recommendedName>
        <fullName evidence="5">YtxH domain-containing protein</fullName>
    </recommendedName>
</protein>
<keyword evidence="1" id="KW-0175">Coiled coil</keyword>
<name>A0A917LGS8_9BACI</name>
<dbReference type="PANTHER" id="PTHR35792:SF3">
    <property type="entry name" value="IG HYPOTHETICAL 17707"/>
    <property type="match status" value="1"/>
</dbReference>
<dbReference type="AlphaFoldDB" id="A0A917LGS8"/>
<organism evidence="3 4">
    <name type="scientific">Lysinibacillus alkalisoli</name>
    <dbReference type="NCBI Taxonomy" id="1911548"/>
    <lineage>
        <taxon>Bacteria</taxon>
        <taxon>Bacillati</taxon>
        <taxon>Bacillota</taxon>
        <taxon>Bacilli</taxon>
        <taxon>Bacillales</taxon>
        <taxon>Bacillaceae</taxon>
        <taxon>Lysinibacillus</taxon>
    </lineage>
</organism>
<comment type="caution">
    <text evidence="3">The sequence shown here is derived from an EMBL/GenBank/DDBJ whole genome shotgun (WGS) entry which is preliminary data.</text>
</comment>
<dbReference type="EMBL" id="BMJT01000005">
    <property type="protein sequence ID" value="GGG23193.1"/>
    <property type="molecule type" value="Genomic_DNA"/>
</dbReference>
<evidence type="ECO:0000313" key="3">
    <source>
        <dbReference type="EMBL" id="GGG23193.1"/>
    </source>
</evidence>
<feature type="signal peptide" evidence="2">
    <location>
        <begin position="1"/>
        <end position="21"/>
    </location>
</feature>
<gene>
    <name evidence="3" type="ORF">GCM10007425_17150</name>
</gene>